<organism evidence="1">
    <name type="scientific">marine sediment metagenome</name>
    <dbReference type="NCBI Taxonomy" id="412755"/>
    <lineage>
        <taxon>unclassified sequences</taxon>
        <taxon>metagenomes</taxon>
        <taxon>ecological metagenomes</taxon>
    </lineage>
</organism>
<protein>
    <recommendedName>
        <fullName evidence="2">DUF3168 domain-containing protein</fullName>
    </recommendedName>
</protein>
<comment type="caution">
    <text evidence="1">The sequence shown here is derived from an EMBL/GenBank/DDBJ whole genome shotgun (WGS) entry which is preliminary data.</text>
</comment>
<name>X0Z3G7_9ZZZZ</name>
<proteinExistence type="predicted"/>
<evidence type="ECO:0000313" key="1">
    <source>
        <dbReference type="EMBL" id="GAG54963.1"/>
    </source>
</evidence>
<dbReference type="AlphaFoldDB" id="X0Z3G7"/>
<sequence>MVELAVYNLLAADATLRALLGGSAGVDSKIYPIRAPQSKAYPFITYAVSAYGDTNEYVHTDRLTLKIVEPDYNNQRAIRDRLIVLLDYDKNQGKITFTSANYRIEYSRLVGGQDMEDTIKDQDTEETIINLIQIYEFTWLYR</sequence>
<dbReference type="EMBL" id="BART01008540">
    <property type="protein sequence ID" value="GAG54963.1"/>
    <property type="molecule type" value="Genomic_DNA"/>
</dbReference>
<accession>X0Z3G7</accession>
<reference evidence="1" key="1">
    <citation type="journal article" date="2014" name="Front. Microbiol.">
        <title>High frequency of phylogenetically diverse reductive dehalogenase-homologous genes in deep subseafloor sedimentary metagenomes.</title>
        <authorList>
            <person name="Kawai M."/>
            <person name="Futagami T."/>
            <person name="Toyoda A."/>
            <person name="Takaki Y."/>
            <person name="Nishi S."/>
            <person name="Hori S."/>
            <person name="Arai W."/>
            <person name="Tsubouchi T."/>
            <person name="Morono Y."/>
            <person name="Uchiyama I."/>
            <person name="Ito T."/>
            <person name="Fujiyama A."/>
            <person name="Inagaki F."/>
            <person name="Takami H."/>
        </authorList>
    </citation>
    <scope>NUCLEOTIDE SEQUENCE</scope>
    <source>
        <strain evidence="1">Expedition CK06-06</strain>
    </source>
</reference>
<evidence type="ECO:0008006" key="2">
    <source>
        <dbReference type="Google" id="ProtNLM"/>
    </source>
</evidence>
<gene>
    <name evidence="1" type="ORF">S01H4_19188</name>
</gene>